<gene>
    <name evidence="2" type="ORF">SMAR0320_LOCUS10354</name>
</gene>
<reference evidence="2" key="1">
    <citation type="submission" date="2021-01" db="EMBL/GenBank/DDBJ databases">
        <authorList>
            <person name="Corre E."/>
            <person name="Pelletier E."/>
            <person name="Niang G."/>
            <person name="Scheremetjew M."/>
            <person name="Finn R."/>
            <person name="Kale V."/>
            <person name="Holt S."/>
            <person name="Cochrane G."/>
            <person name="Meng A."/>
            <person name="Brown T."/>
            <person name="Cohen L."/>
        </authorList>
    </citation>
    <scope>NUCLEOTIDE SEQUENCE</scope>
    <source>
        <strain evidence="2">SM1012Den-03</strain>
    </source>
</reference>
<dbReference type="AlphaFoldDB" id="A0A7S2PI67"/>
<evidence type="ECO:0000313" key="2">
    <source>
        <dbReference type="EMBL" id="CAD9601076.1"/>
    </source>
</evidence>
<feature type="region of interest" description="Disordered" evidence="1">
    <location>
        <begin position="28"/>
        <end position="49"/>
    </location>
</feature>
<feature type="compositionally biased region" description="Basic and acidic residues" evidence="1">
    <location>
        <begin position="35"/>
        <end position="49"/>
    </location>
</feature>
<evidence type="ECO:0000256" key="1">
    <source>
        <dbReference type="SAM" id="MobiDB-lite"/>
    </source>
</evidence>
<name>A0A7S2PI67_9STRA</name>
<dbReference type="EMBL" id="HBGZ01014477">
    <property type="protein sequence ID" value="CAD9601076.1"/>
    <property type="molecule type" value="Transcribed_RNA"/>
</dbReference>
<protein>
    <submittedName>
        <fullName evidence="2">Uncharacterized protein</fullName>
    </submittedName>
</protein>
<accession>A0A7S2PI67</accession>
<proteinExistence type="predicted"/>
<organism evidence="2">
    <name type="scientific">Skeletonema marinoi</name>
    <dbReference type="NCBI Taxonomy" id="267567"/>
    <lineage>
        <taxon>Eukaryota</taxon>
        <taxon>Sar</taxon>
        <taxon>Stramenopiles</taxon>
        <taxon>Ochrophyta</taxon>
        <taxon>Bacillariophyta</taxon>
        <taxon>Coscinodiscophyceae</taxon>
        <taxon>Thalassiosirophycidae</taxon>
        <taxon>Thalassiosirales</taxon>
        <taxon>Skeletonemataceae</taxon>
        <taxon>Skeletonema</taxon>
        <taxon>Skeletonema marinoi-dohrnii complex</taxon>
    </lineage>
</organism>
<sequence length="217" mass="25245">MRNTYINTNPAVTYYLDKKRFGHDVQLAEQTSQDASRKTQEGHQCEDRPTKFITETTLEQKFRQYLAAFDGKKKDFSEVGHVFDALFHEEFSDTINVHHQAVSREHIKTLHTEYFAMGTKATLVHYRIVGLNTVDVSYNLFNDQEEVITRQLFTRQNGRVVRAQKISYLRVELNADDVCDGKQFVRFTEVENSSSSYLKARWNSNAYREMAGLIISL</sequence>